<gene>
    <name evidence="2" type="ORF">CU635_16935</name>
    <name evidence="3" type="ORF">CVD25_08435</name>
</gene>
<evidence type="ECO:0000313" key="2">
    <source>
        <dbReference type="EMBL" id="PLR80738.1"/>
    </source>
</evidence>
<dbReference type="Proteomes" id="UP000235114">
    <property type="component" value="Unassembled WGS sequence"/>
</dbReference>
<organism evidence="2 4">
    <name type="scientific">Bacillus canaveralius</name>
    <dbReference type="NCBI Taxonomy" id="1403243"/>
    <lineage>
        <taxon>Bacteria</taxon>
        <taxon>Bacillati</taxon>
        <taxon>Bacillota</taxon>
        <taxon>Bacilli</taxon>
        <taxon>Bacillales</taxon>
        <taxon>Bacillaceae</taxon>
        <taxon>Bacillus</taxon>
    </lineage>
</organism>
<evidence type="ECO:0000313" key="5">
    <source>
        <dbReference type="Proteomes" id="UP000235114"/>
    </source>
</evidence>
<keyword evidence="5" id="KW-1185">Reference proteome</keyword>
<sequence>MSKHYDQDEIDKMLHQIKTYKKIIVSYQENDATQDYLDMKKKLTSLMKERQLEQKRYEKLLKQLQTNSEKLEANEKKYEELTHSYEQKQQEHEEIKAMYEKQKQEYEETKASYEMQKQEYEQFKATSDQQKTGVSLPDHIDTEEITAPSETDGPNMVEDKWPKKQMRTPLDLTRMSRQNGMQTAKQITFRDIQSNLEN</sequence>
<proteinExistence type="predicted"/>
<feature type="compositionally biased region" description="Polar residues" evidence="1">
    <location>
        <begin position="124"/>
        <end position="133"/>
    </location>
</feature>
<accession>A0A2N5GIB4</accession>
<dbReference type="RefSeq" id="WP_101578565.1">
    <property type="nucleotide sequence ID" value="NZ_PGVA01000044.1"/>
</dbReference>
<comment type="caution">
    <text evidence="2">The sequence shown here is derived from an EMBL/GenBank/DDBJ whole genome shotgun (WGS) entry which is preliminary data.</text>
</comment>
<dbReference type="OrthoDB" id="2972716at2"/>
<dbReference type="AlphaFoldDB" id="A0A2N5GIB4"/>
<dbReference type="EMBL" id="PGVD01000022">
    <property type="protein sequence ID" value="PLR98384.1"/>
    <property type="molecule type" value="Genomic_DNA"/>
</dbReference>
<reference evidence="2 4" key="1">
    <citation type="submission" date="2017-11" db="EMBL/GenBank/DDBJ databases">
        <title>Comparitive Functional Genomics of Dry Heat Resistant strains isolated from the Viking Spacecraft.</title>
        <authorList>
            <person name="Seuylemezian A."/>
            <person name="Cooper K."/>
            <person name="Vaishampayan P."/>
        </authorList>
    </citation>
    <scope>NUCLEOTIDE SEQUENCE [LARGE SCALE GENOMIC DNA]</scope>
    <source>
        <strain evidence="2 4">M4.6</strain>
    </source>
</reference>
<evidence type="ECO:0000313" key="4">
    <source>
        <dbReference type="Proteomes" id="UP000234951"/>
    </source>
</evidence>
<evidence type="ECO:0000313" key="3">
    <source>
        <dbReference type="EMBL" id="PLR98384.1"/>
    </source>
</evidence>
<dbReference type="EMBL" id="PGVA01000044">
    <property type="protein sequence ID" value="PLR80738.1"/>
    <property type="molecule type" value="Genomic_DNA"/>
</dbReference>
<feature type="region of interest" description="Disordered" evidence="1">
    <location>
        <begin position="124"/>
        <end position="182"/>
    </location>
</feature>
<reference evidence="3 5" key="2">
    <citation type="submission" date="2017-12" db="EMBL/GenBank/DDBJ databases">
        <title>Comparative Functional Genomics of Dry Heat Resistant strains isolated from the Viking Spacecraft.</title>
        <authorList>
            <person name="Seuylemezian A."/>
            <person name="Cooper K."/>
            <person name="Vaishampayan P."/>
        </authorList>
    </citation>
    <scope>NUCLEOTIDE SEQUENCE [LARGE SCALE GENOMIC DNA]</scope>
    <source>
        <strain evidence="3 5">ATCC 29669</strain>
    </source>
</reference>
<evidence type="ECO:0000256" key="1">
    <source>
        <dbReference type="SAM" id="MobiDB-lite"/>
    </source>
</evidence>
<protein>
    <submittedName>
        <fullName evidence="2">Uncharacterized protein</fullName>
    </submittedName>
</protein>
<dbReference type="Proteomes" id="UP000234951">
    <property type="component" value="Unassembled WGS sequence"/>
</dbReference>
<name>A0A2N5GIB4_9BACI</name>